<evidence type="ECO:0000313" key="2">
    <source>
        <dbReference type="EMBL" id="KAF6796380.1"/>
    </source>
</evidence>
<accession>A0A8H6ITA6</accession>
<dbReference type="InterPro" id="IPR010730">
    <property type="entry name" value="HET"/>
</dbReference>
<dbReference type="EMBL" id="WIGN01000373">
    <property type="protein sequence ID" value="KAF6796380.1"/>
    <property type="molecule type" value="Genomic_DNA"/>
</dbReference>
<dbReference type="PANTHER" id="PTHR33112">
    <property type="entry name" value="DOMAIN PROTEIN, PUTATIVE-RELATED"/>
    <property type="match status" value="1"/>
</dbReference>
<sequence>MDTSDCELCDIIWTVLAECPCDRSFHVGSFDKALSSTCVRHNAIFKWFRDLPRESDLACDPSNHGRGLSANLCLVRDEFVEGHLGIARVLDPEWIDISVVDRWLKRCTSHHRTGCENPMKIWRTRPAWVVDTETKRLVPGEECDSFIALSYRWGRASKLHIPGGAISTLRKPYALDDPAISSQLAPMVRHAIELTPVIGQRYIWVDSLCIDHSRVAESTRELQRMGAIYANATLTIVAFDGDAQDGFPGLRGISRAKDPDDGRCVAFGEDQFIHDKDPYIGLMVRDRYPYHDRGWTYQEFHMSPRRLVFSGSSLHWLCQNSVWEEHLHDGVEGNKHKNFETDMSEIMRGMPNLRTLGMLIEDYNDCVLAFEEDALPGITGLLTVSSRCFSGGFLCGIPEMLFEAALSWKPKGWCTNLRRRTFSKRPGSSQLHPCYLPSWSWIGWKGPVDIGMDEAGPAHIRNDKIKETIPITTWYACNSPKPSGLGKRRIDNSWFRDRETYKDFERPLPPG</sequence>
<keyword evidence="3" id="KW-1185">Reference proteome</keyword>
<comment type="caution">
    <text evidence="2">The sequence shown here is derived from an EMBL/GenBank/DDBJ whole genome shotgun (WGS) entry which is preliminary data.</text>
</comment>
<name>A0A8H6ITA6_9PEZI</name>
<dbReference type="Proteomes" id="UP000652219">
    <property type="component" value="Unassembled WGS sequence"/>
</dbReference>
<proteinExistence type="predicted"/>
<dbReference type="AlphaFoldDB" id="A0A8H6ITA6"/>
<organism evidence="2 3">
    <name type="scientific">Colletotrichum sojae</name>
    <dbReference type="NCBI Taxonomy" id="2175907"/>
    <lineage>
        <taxon>Eukaryota</taxon>
        <taxon>Fungi</taxon>
        <taxon>Dikarya</taxon>
        <taxon>Ascomycota</taxon>
        <taxon>Pezizomycotina</taxon>
        <taxon>Sordariomycetes</taxon>
        <taxon>Hypocreomycetidae</taxon>
        <taxon>Glomerellales</taxon>
        <taxon>Glomerellaceae</taxon>
        <taxon>Colletotrichum</taxon>
        <taxon>Colletotrichum orchidearum species complex</taxon>
    </lineage>
</organism>
<evidence type="ECO:0000259" key="1">
    <source>
        <dbReference type="Pfam" id="PF06985"/>
    </source>
</evidence>
<dbReference type="PANTHER" id="PTHR33112:SF1">
    <property type="entry name" value="HETEROKARYON INCOMPATIBILITY DOMAIN-CONTAINING PROTEIN"/>
    <property type="match status" value="1"/>
</dbReference>
<evidence type="ECO:0000313" key="3">
    <source>
        <dbReference type="Proteomes" id="UP000652219"/>
    </source>
</evidence>
<protein>
    <recommendedName>
        <fullName evidence="1">Heterokaryon incompatibility domain-containing protein</fullName>
    </recommendedName>
</protein>
<feature type="domain" description="Heterokaryon incompatibility" evidence="1">
    <location>
        <begin position="146"/>
        <end position="299"/>
    </location>
</feature>
<dbReference type="Pfam" id="PF06985">
    <property type="entry name" value="HET"/>
    <property type="match status" value="1"/>
</dbReference>
<gene>
    <name evidence="2" type="ORF">CSOJ01_13229</name>
</gene>
<reference evidence="2 3" key="1">
    <citation type="journal article" date="2020" name="Phytopathology">
        <title>Genome Sequence Resources of Colletotrichum truncatum, C. plurivorum, C. musicola, and C. sojae: Four Species Pathogenic to Soybean (Glycine max).</title>
        <authorList>
            <person name="Rogerio F."/>
            <person name="Boufleur T.R."/>
            <person name="Ciampi-Guillardi M."/>
            <person name="Sukno S.A."/>
            <person name="Thon M.R."/>
            <person name="Massola Junior N.S."/>
            <person name="Baroncelli R."/>
        </authorList>
    </citation>
    <scope>NUCLEOTIDE SEQUENCE [LARGE SCALE GENOMIC DNA]</scope>
    <source>
        <strain evidence="2 3">LFN0009</strain>
    </source>
</reference>